<organism evidence="1 2">
    <name type="scientific">Chryseobacterium taeanense</name>
    <dbReference type="NCBI Taxonomy" id="311334"/>
    <lineage>
        <taxon>Bacteria</taxon>
        <taxon>Pseudomonadati</taxon>
        <taxon>Bacteroidota</taxon>
        <taxon>Flavobacteriia</taxon>
        <taxon>Flavobacteriales</taxon>
        <taxon>Weeksellaceae</taxon>
        <taxon>Chryseobacterium group</taxon>
        <taxon>Chryseobacterium</taxon>
    </lineage>
</organism>
<evidence type="ECO:0000313" key="1">
    <source>
        <dbReference type="EMBL" id="SDH51262.1"/>
    </source>
</evidence>
<dbReference type="OrthoDB" id="1252916at2"/>
<sequence>MNYLIPILLMISCKILSQTTGSKTVNFTLPVVTLMDVEPTGNITLNYAAPGEAGRPVSAPSVDTSKWINYTSAIPSGGITRRITASINQLLPGIDIKVQAGTSGTGAGTLGTPSGQITLSTTAQTLITGIGGAFTGSGTYNGHRLSIIISTNTYADLLAGSNTPIVITYTITE</sequence>
<name>A0A1G8D0R5_9FLAO</name>
<dbReference type="RefSeq" id="WP_089852964.1">
    <property type="nucleotide sequence ID" value="NZ_FNDW01000001.1"/>
</dbReference>
<accession>A0A1G8D0R5</accession>
<proteinExistence type="predicted"/>
<dbReference type="Proteomes" id="UP000198869">
    <property type="component" value="Unassembled WGS sequence"/>
</dbReference>
<keyword evidence="2" id="KW-1185">Reference proteome</keyword>
<dbReference type="STRING" id="311334.SAMN05421846_1014"/>
<dbReference type="EMBL" id="FNDW01000001">
    <property type="protein sequence ID" value="SDH51262.1"/>
    <property type="molecule type" value="Genomic_DNA"/>
</dbReference>
<dbReference type="AlphaFoldDB" id="A0A1G8D0R5"/>
<gene>
    <name evidence="1" type="ORF">SAMN05421846_1014</name>
</gene>
<evidence type="ECO:0000313" key="2">
    <source>
        <dbReference type="Proteomes" id="UP000198869"/>
    </source>
</evidence>
<reference evidence="2" key="1">
    <citation type="submission" date="2016-10" db="EMBL/GenBank/DDBJ databases">
        <authorList>
            <person name="Varghese N."/>
            <person name="Submissions S."/>
        </authorList>
    </citation>
    <scope>NUCLEOTIDE SEQUENCE [LARGE SCALE GENOMIC DNA]</scope>
    <source>
        <strain evidence="2">DSM 17071</strain>
    </source>
</reference>
<protein>
    <submittedName>
        <fullName evidence="1">Uncharacterized protein</fullName>
    </submittedName>
</protein>